<feature type="transmembrane region" description="Helical" evidence="1">
    <location>
        <begin position="269"/>
        <end position="288"/>
    </location>
</feature>
<feature type="transmembrane region" description="Helical" evidence="1">
    <location>
        <begin position="130"/>
        <end position="149"/>
    </location>
</feature>
<dbReference type="InterPro" id="IPR011701">
    <property type="entry name" value="MFS"/>
</dbReference>
<feature type="transmembrane region" description="Helical" evidence="1">
    <location>
        <begin position="161"/>
        <end position="182"/>
    </location>
</feature>
<dbReference type="EMBL" id="JBIAQY010000008">
    <property type="protein sequence ID" value="MFF3570708.1"/>
    <property type="molecule type" value="Genomic_DNA"/>
</dbReference>
<dbReference type="PANTHER" id="PTHR23523">
    <property type="match status" value="1"/>
</dbReference>
<organism evidence="2 3">
    <name type="scientific">Nocardia jiangxiensis</name>
    <dbReference type="NCBI Taxonomy" id="282685"/>
    <lineage>
        <taxon>Bacteria</taxon>
        <taxon>Bacillati</taxon>
        <taxon>Actinomycetota</taxon>
        <taxon>Actinomycetes</taxon>
        <taxon>Mycobacteriales</taxon>
        <taxon>Nocardiaceae</taxon>
        <taxon>Nocardia</taxon>
    </lineage>
</organism>
<keyword evidence="1" id="KW-0472">Membrane</keyword>
<keyword evidence="1" id="KW-0812">Transmembrane</keyword>
<feature type="transmembrane region" description="Helical" evidence="1">
    <location>
        <begin position="357"/>
        <end position="378"/>
    </location>
</feature>
<gene>
    <name evidence="2" type="ORF">ACFYXQ_23275</name>
</gene>
<keyword evidence="3" id="KW-1185">Reference proteome</keyword>
<feature type="transmembrane region" description="Helical" evidence="1">
    <location>
        <begin position="294"/>
        <end position="317"/>
    </location>
</feature>
<name>A0ABW6S340_9NOCA</name>
<feature type="transmembrane region" description="Helical" evidence="1">
    <location>
        <begin position="72"/>
        <end position="90"/>
    </location>
</feature>
<dbReference type="Pfam" id="PF07690">
    <property type="entry name" value="MFS_1"/>
    <property type="match status" value="1"/>
</dbReference>
<feature type="transmembrane region" description="Helical" evidence="1">
    <location>
        <begin position="40"/>
        <end position="60"/>
    </location>
</feature>
<protein>
    <submittedName>
        <fullName evidence="2">CynX/NimT family MFS transporter</fullName>
    </submittedName>
</protein>
<feature type="transmembrane region" description="Helical" evidence="1">
    <location>
        <begin position="238"/>
        <end position="257"/>
    </location>
</feature>
<keyword evidence="1" id="KW-1133">Transmembrane helix</keyword>
<dbReference type="Proteomes" id="UP001601992">
    <property type="component" value="Unassembled WGS sequence"/>
</dbReference>
<proteinExistence type="predicted"/>
<feature type="transmembrane region" description="Helical" evidence="1">
    <location>
        <begin position="203"/>
        <end position="226"/>
    </location>
</feature>
<dbReference type="CDD" id="cd17339">
    <property type="entry name" value="MFS_NIMT_CynX_like"/>
    <property type="match status" value="1"/>
</dbReference>
<sequence length="409" mass="42374">MTGHRLRLLLIVLVAINLRPAVTAVGPLLDEIRRQLHLSGAAAGAMTTLPLVCFGLYGLIAPFLRRSPAPETLLVAAMGLLTATLLIRIIPVTAVLFAGSLVAGVAISIGNIAVPAIIKRDYPERVTTVTAVYTVAVTVGAAGASALAVPVEHGLHSSWRLPLALLAIPALVAGLAWLPRMLRTRGQGASAPGGHGELWRDKLAWQVTAFMGLQSLLAYAVIGWMPTICIDRGMGREAAGYAVSLVSLTQAVGAMAVPIFERRLTDQRPLVGAVVVLNLVGFAGIAWAPVGSVWVWAVVLGIGQGVAFAAALSFLGLRAPDAHTARQLSGMAQGVGYVLAATGPLVLGALHDAAGSWTLPMIIMLGVAILTGLPGLAAGRNRTVLPHRAPAAREAAHAANWPLAQSNSR</sequence>
<dbReference type="PANTHER" id="PTHR23523:SF2">
    <property type="entry name" value="2-NITROIMIDAZOLE TRANSPORTER"/>
    <property type="match status" value="1"/>
</dbReference>
<dbReference type="Gene3D" id="1.20.1250.20">
    <property type="entry name" value="MFS general substrate transporter like domains"/>
    <property type="match status" value="2"/>
</dbReference>
<feature type="transmembrane region" description="Helical" evidence="1">
    <location>
        <begin position="96"/>
        <end position="118"/>
    </location>
</feature>
<dbReference type="InterPro" id="IPR036259">
    <property type="entry name" value="MFS_trans_sf"/>
</dbReference>
<evidence type="ECO:0000256" key="1">
    <source>
        <dbReference type="SAM" id="Phobius"/>
    </source>
</evidence>
<dbReference type="RefSeq" id="WP_387404918.1">
    <property type="nucleotide sequence ID" value="NZ_JBIAQY010000008.1"/>
</dbReference>
<dbReference type="SUPFAM" id="SSF103473">
    <property type="entry name" value="MFS general substrate transporter"/>
    <property type="match status" value="1"/>
</dbReference>
<evidence type="ECO:0000313" key="3">
    <source>
        <dbReference type="Proteomes" id="UP001601992"/>
    </source>
</evidence>
<accession>A0ABW6S340</accession>
<feature type="transmembrane region" description="Helical" evidence="1">
    <location>
        <begin position="329"/>
        <end position="351"/>
    </location>
</feature>
<evidence type="ECO:0000313" key="2">
    <source>
        <dbReference type="EMBL" id="MFF3570708.1"/>
    </source>
</evidence>
<reference evidence="2 3" key="1">
    <citation type="submission" date="2024-10" db="EMBL/GenBank/DDBJ databases">
        <title>The Natural Products Discovery Center: Release of the First 8490 Sequenced Strains for Exploring Actinobacteria Biosynthetic Diversity.</title>
        <authorList>
            <person name="Kalkreuter E."/>
            <person name="Kautsar S.A."/>
            <person name="Yang D."/>
            <person name="Bader C.D."/>
            <person name="Teijaro C.N."/>
            <person name="Fluegel L."/>
            <person name="Davis C.M."/>
            <person name="Simpson J.R."/>
            <person name="Lauterbach L."/>
            <person name="Steele A.D."/>
            <person name="Gui C."/>
            <person name="Meng S."/>
            <person name="Li G."/>
            <person name="Viehrig K."/>
            <person name="Ye F."/>
            <person name="Su P."/>
            <person name="Kiefer A.F."/>
            <person name="Nichols A."/>
            <person name="Cepeda A.J."/>
            <person name="Yan W."/>
            <person name="Fan B."/>
            <person name="Jiang Y."/>
            <person name="Adhikari A."/>
            <person name="Zheng C.-J."/>
            <person name="Schuster L."/>
            <person name="Cowan T.M."/>
            <person name="Smanski M.J."/>
            <person name="Chevrette M.G."/>
            <person name="De Carvalho L.P.S."/>
            <person name="Shen B."/>
        </authorList>
    </citation>
    <scope>NUCLEOTIDE SEQUENCE [LARGE SCALE GENOMIC DNA]</scope>
    <source>
        <strain evidence="2 3">NPDC002593</strain>
    </source>
</reference>
<comment type="caution">
    <text evidence="2">The sequence shown here is derived from an EMBL/GenBank/DDBJ whole genome shotgun (WGS) entry which is preliminary data.</text>
</comment>
<dbReference type="InterPro" id="IPR052524">
    <property type="entry name" value="MFS_Cyanate_Porter"/>
</dbReference>